<dbReference type="InterPro" id="IPR046227">
    <property type="entry name" value="DUF6260"/>
</dbReference>
<protein>
    <submittedName>
        <fullName evidence="1">Uncharacterized protein</fullName>
    </submittedName>
</protein>
<reference evidence="1" key="1">
    <citation type="journal article" date="2015" name="Nature">
        <title>Complex archaea that bridge the gap between prokaryotes and eukaryotes.</title>
        <authorList>
            <person name="Spang A."/>
            <person name="Saw J.H."/>
            <person name="Jorgensen S.L."/>
            <person name="Zaremba-Niedzwiedzka K."/>
            <person name="Martijn J."/>
            <person name="Lind A.E."/>
            <person name="van Eijk R."/>
            <person name="Schleper C."/>
            <person name="Guy L."/>
            <person name="Ettema T.J."/>
        </authorList>
    </citation>
    <scope>NUCLEOTIDE SEQUENCE</scope>
</reference>
<evidence type="ECO:0000313" key="1">
    <source>
        <dbReference type="EMBL" id="KKM27949.1"/>
    </source>
</evidence>
<comment type="caution">
    <text evidence="1">The sequence shown here is derived from an EMBL/GenBank/DDBJ whole genome shotgun (WGS) entry which is preliminary data.</text>
</comment>
<name>A0A0F9J6C0_9ZZZZ</name>
<proteinExistence type="predicted"/>
<accession>A0A0F9J6C0</accession>
<dbReference type="AlphaFoldDB" id="A0A0F9J6C0"/>
<dbReference type="Pfam" id="PF19774">
    <property type="entry name" value="DUF6260"/>
    <property type="match status" value="1"/>
</dbReference>
<organism evidence="1">
    <name type="scientific">marine sediment metagenome</name>
    <dbReference type="NCBI Taxonomy" id="412755"/>
    <lineage>
        <taxon>unclassified sequences</taxon>
        <taxon>metagenomes</taxon>
        <taxon>ecological metagenomes</taxon>
    </lineage>
</organism>
<feature type="non-terminal residue" evidence="1">
    <location>
        <position position="1"/>
    </location>
</feature>
<dbReference type="EMBL" id="LAZR01012227">
    <property type="protein sequence ID" value="KKM27949.1"/>
    <property type="molecule type" value="Genomic_DNA"/>
</dbReference>
<sequence length="123" mass="13635">LAAIAALQANFMFGPYQLVVNYTTWNRMQNDYIATDITGKTIAQRVADIEGISGIIPSSNVAANNAYVYQLTRDVIDEVIGLQPTTVQWETQGGMQLHFKVMSIMIPRLRWTQTLQSGVAVIS</sequence>
<gene>
    <name evidence="1" type="ORF">LCGC14_1569650</name>
</gene>